<gene>
    <name evidence="1" type="primary">yeiG</name>
    <name evidence="1" type="ORF">NMW_1356</name>
</gene>
<sequence>MKLIEQHQIFGGSQQVWAHHAQTLQCEMKFAVYLPNNPENRPLGVIIGFPA</sequence>
<dbReference type="Gene3D" id="3.40.50.1820">
    <property type="entry name" value="alpha/beta hydrolase"/>
    <property type="match status" value="1"/>
</dbReference>
<name>C6SK86_NEIME</name>
<protein>
    <submittedName>
        <fullName evidence="1">Putative esterase</fullName>
        <ecNumber evidence="1">3.1.1.-</ecNumber>
    </submittedName>
</protein>
<evidence type="ECO:0000313" key="1">
    <source>
        <dbReference type="EMBL" id="CBA07931.1"/>
    </source>
</evidence>
<dbReference type="EMBL" id="AM889138">
    <property type="protein sequence ID" value="CBA07931.1"/>
    <property type="molecule type" value="Genomic_DNA"/>
</dbReference>
<organism evidence="1">
    <name type="scientific">Neisseria meningitidis alpha275</name>
    <dbReference type="NCBI Taxonomy" id="295996"/>
    <lineage>
        <taxon>Bacteria</taxon>
        <taxon>Pseudomonadati</taxon>
        <taxon>Pseudomonadota</taxon>
        <taxon>Betaproteobacteria</taxon>
        <taxon>Neisseriales</taxon>
        <taxon>Neisseriaceae</taxon>
        <taxon>Neisseria</taxon>
    </lineage>
</organism>
<reference evidence="1" key="1">
    <citation type="journal article" date="2008" name="Proc. Natl. Acad. Sci. U.S.A.">
        <title>Whole-genome comparison of disease and carriage strains provides insights into virulence evolution in Neisseria meningitidis.</title>
        <authorList>
            <person name="Schoen C."/>
            <person name="Blom J."/>
            <person name="Claus H."/>
            <person name="Schramm-Glueck A."/>
            <person name="Brandt P."/>
            <person name="Mueller T."/>
            <person name="Goesmann A."/>
            <person name="Joseph B."/>
            <person name="Konietzny S."/>
            <person name="Kurzai O."/>
            <person name="Schmitt C."/>
            <person name="Friedrich T."/>
            <person name="Linke B."/>
            <person name="Vogel U."/>
            <person name="Frosch M."/>
        </authorList>
    </citation>
    <scope>NUCLEOTIDE SEQUENCE</scope>
    <source>
        <strain evidence="1">Alpha275</strain>
    </source>
</reference>
<proteinExistence type="predicted"/>
<dbReference type="InterPro" id="IPR029058">
    <property type="entry name" value="AB_hydrolase_fold"/>
</dbReference>
<dbReference type="GO" id="GO:0016787">
    <property type="term" value="F:hydrolase activity"/>
    <property type="evidence" value="ECO:0007669"/>
    <property type="project" value="UniProtKB-KW"/>
</dbReference>
<keyword evidence="1" id="KW-0378">Hydrolase</keyword>
<accession>C6SK86</accession>
<dbReference type="AlphaFoldDB" id="C6SK86"/>
<dbReference type="EC" id="3.1.1.-" evidence="1"/>
<dbReference type="SUPFAM" id="SSF53474">
    <property type="entry name" value="alpha/beta-Hydrolases"/>
    <property type="match status" value="1"/>
</dbReference>